<evidence type="ECO:0000313" key="2">
    <source>
        <dbReference type="EMBL" id="WDH80492.1"/>
    </source>
</evidence>
<dbReference type="GO" id="GO:0008237">
    <property type="term" value="F:metallopeptidase activity"/>
    <property type="evidence" value="ECO:0007669"/>
    <property type="project" value="InterPro"/>
</dbReference>
<keyword evidence="5" id="KW-1185">Reference proteome</keyword>
<gene>
    <name evidence="2" type="ORF">PUW23_13030</name>
    <name evidence="3" type="ORF">PUW25_12700</name>
</gene>
<dbReference type="EMBL" id="CP118101">
    <property type="protein sequence ID" value="WDH80492.1"/>
    <property type="molecule type" value="Genomic_DNA"/>
</dbReference>
<dbReference type="Proteomes" id="UP001220962">
    <property type="component" value="Chromosome"/>
</dbReference>
<reference evidence="2 5" key="1">
    <citation type="submission" date="2023-02" db="EMBL/GenBank/DDBJ databases">
        <title>Pathogen: clinical or host-associated sample.</title>
        <authorList>
            <person name="Hergert J."/>
            <person name="Casey R."/>
            <person name="Wagner J."/>
            <person name="Young E.L."/>
            <person name="Oakeson K.F."/>
        </authorList>
    </citation>
    <scope>NUCLEOTIDE SEQUENCE</scope>
    <source>
        <strain evidence="3 5">2022CK-00829</strain>
        <strain evidence="2">2022CK-00830</strain>
    </source>
</reference>
<protein>
    <recommendedName>
        <fullName evidence="6">Peptidase M10 metallopeptidase domain-containing protein</fullName>
    </recommendedName>
</protein>
<sequence length="196" mass="21452">MLSTNKKTIRKLILCLVSIPLASSLFSVEATALSFSGGRPSANFTAYYTESVSSYGYVSAYDDARFSWNDTADSVNITRVLNANGTPDKYYVGVTSIATRLGQQEGFKRTSTGGYIAATANETWAYSNVSIYHNNIEKFGLTRQQIVSNATHEIGHSLAQDHVPDNSTINSVMRQGVQNIGPTSYDIISIRNKWGN</sequence>
<keyword evidence="1" id="KW-0732">Signal</keyword>
<dbReference type="RefSeq" id="WP_047911801.1">
    <property type="nucleotide sequence ID" value="NZ_CP118101.1"/>
</dbReference>
<dbReference type="Gene3D" id="3.40.390.10">
    <property type="entry name" value="Collagenase (Catalytic Domain)"/>
    <property type="match status" value="1"/>
</dbReference>
<proteinExistence type="predicted"/>
<dbReference type="Proteomes" id="UP001221519">
    <property type="component" value="Chromosome"/>
</dbReference>
<evidence type="ECO:0008006" key="6">
    <source>
        <dbReference type="Google" id="ProtNLM"/>
    </source>
</evidence>
<name>A0AAX3MTD8_9BACL</name>
<dbReference type="AlphaFoldDB" id="A0AAX3MTD8"/>
<feature type="chain" id="PRO_5043354324" description="Peptidase M10 metallopeptidase domain-containing protein" evidence="1">
    <location>
        <begin position="33"/>
        <end position="196"/>
    </location>
</feature>
<dbReference type="InterPro" id="IPR024079">
    <property type="entry name" value="MetalloPept_cat_dom_sf"/>
</dbReference>
<organism evidence="2 4">
    <name type="scientific">Paenibacillus urinalis</name>
    <dbReference type="NCBI Taxonomy" id="521520"/>
    <lineage>
        <taxon>Bacteria</taxon>
        <taxon>Bacillati</taxon>
        <taxon>Bacillota</taxon>
        <taxon>Bacilli</taxon>
        <taxon>Bacillales</taxon>
        <taxon>Paenibacillaceae</taxon>
        <taxon>Paenibacillus</taxon>
    </lineage>
</organism>
<evidence type="ECO:0000313" key="5">
    <source>
        <dbReference type="Proteomes" id="UP001221519"/>
    </source>
</evidence>
<evidence type="ECO:0000313" key="4">
    <source>
        <dbReference type="Proteomes" id="UP001220962"/>
    </source>
</evidence>
<evidence type="ECO:0000313" key="3">
    <source>
        <dbReference type="EMBL" id="WDI00179.1"/>
    </source>
</evidence>
<dbReference type="SUPFAM" id="SSF55486">
    <property type="entry name" value="Metalloproteases ('zincins'), catalytic domain"/>
    <property type="match status" value="1"/>
</dbReference>
<feature type="signal peptide" evidence="1">
    <location>
        <begin position="1"/>
        <end position="32"/>
    </location>
</feature>
<evidence type="ECO:0000256" key="1">
    <source>
        <dbReference type="SAM" id="SignalP"/>
    </source>
</evidence>
<dbReference type="EMBL" id="CP118108">
    <property type="protein sequence ID" value="WDI00179.1"/>
    <property type="molecule type" value="Genomic_DNA"/>
</dbReference>
<accession>A0AAX3MTD8</accession>